<comment type="caution">
    <text evidence="11">The sequence shown here is derived from an EMBL/GenBank/DDBJ whole genome shotgun (WGS) entry which is preliminary data.</text>
</comment>
<evidence type="ECO:0000256" key="4">
    <source>
        <dbReference type="ARBA" id="ARBA00022692"/>
    </source>
</evidence>
<dbReference type="InterPro" id="IPR004117">
    <property type="entry name" value="7tm6_olfct_rcpt"/>
</dbReference>
<evidence type="ECO:0000256" key="9">
    <source>
        <dbReference type="ARBA" id="ARBA00023224"/>
    </source>
</evidence>
<evidence type="ECO:0000256" key="6">
    <source>
        <dbReference type="ARBA" id="ARBA00022989"/>
    </source>
</evidence>
<name>A0A834IIK0_RHYFE</name>
<keyword evidence="5" id="KW-0552">Olfaction</keyword>
<organism evidence="11 12">
    <name type="scientific">Rhynchophorus ferrugineus</name>
    <name type="common">Red palm weevil</name>
    <name type="synonym">Curculio ferrugineus</name>
    <dbReference type="NCBI Taxonomy" id="354439"/>
    <lineage>
        <taxon>Eukaryota</taxon>
        <taxon>Metazoa</taxon>
        <taxon>Ecdysozoa</taxon>
        <taxon>Arthropoda</taxon>
        <taxon>Hexapoda</taxon>
        <taxon>Insecta</taxon>
        <taxon>Pterygota</taxon>
        <taxon>Neoptera</taxon>
        <taxon>Endopterygota</taxon>
        <taxon>Coleoptera</taxon>
        <taxon>Polyphaga</taxon>
        <taxon>Cucujiformia</taxon>
        <taxon>Curculionidae</taxon>
        <taxon>Dryophthorinae</taxon>
        <taxon>Rhynchophorus</taxon>
    </lineage>
</organism>
<feature type="non-terminal residue" evidence="11">
    <location>
        <position position="1"/>
    </location>
</feature>
<feature type="transmembrane region" description="Helical" evidence="10">
    <location>
        <begin position="37"/>
        <end position="60"/>
    </location>
</feature>
<dbReference type="GO" id="GO:0005549">
    <property type="term" value="F:odorant binding"/>
    <property type="evidence" value="ECO:0007669"/>
    <property type="project" value="InterPro"/>
</dbReference>
<dbReference type="PANTHER" id="PTHR21137:SF35">
    <property type="entry name" value="ODORANT RECEPTOR 19A-RELATED"/>
    <property type="match status" value="1"/>
</dbReference>
<evidence type="ECO:0000313" key="12">
    <source>
        <dbReference type="Proteomes" id="UP000625711"/>
    </source>
</evidence>
<dbReference type="GO" id="GO:0004984">
    <property type="term" value="F:olfactory receptor activity"/>
    <property type="evidence" value="ECO:0007669"/>
    <property type="project" value="InterPro"/>
</dbReference>
<evidence type="ECO:0008006" key="13">
    <source>
        <dbReference type="Google" id="ProtNLM"/>
    </source>
</evidence>
<reference evidence="11" key="1">
    <citation type="submission" date="2020-08" db="EMBL/GenBank/DDBJ databases">
        <title>Genome sequencing and assembly of the red palm weevil Rhynchophorus ferrugineus.</title>
        <authorList>
            <person name="Dias G.B."/>
            <person name="Bergman C.M."/>
            <person name="Manee M."/>
        </authorList>
    </citation>
    <scope>NUCLEOTIDE SEQUENCE</scope>
    <source>
        <strain evidence="11">AA-2017</strain>
        <tissue evidence="11">Whole larva</tissue>
    </source>
</reference>
<dbReference type="EMBL" id="JAACXV010012027">
    <property type="protein sequence ID" value="KAF7274827.1"/>
    <property type="molecule type" value="Genomic_DNA"/>
</dbReference>
<proteinExistence type="predicted"/>
<sequence length="72" mass="8320">LKSLGIADALYESKWYEQKTRVKRTIMIVMMRSQKPIYIQIGTLFPMTLSCALMTIKAAYSYVTLILQFDGH</sequence>
<evidence type="ECO:0000256" key="5">
    <source>
        <dbReference type="ARBA" id="ARBA00022725"/>
    </source>
</evidence>
<keyword evidence="12" id="KW-1185">Reference proteome</keyword>
<dbReference type="AlphaFoldDB" id="A0A834IIK0"/>
<keyword evidence="8" id="KW-0675">Receptor</keyword>
<dbReference type="GO" id="GO:0005886">
    <property type="term" value="C:plasma membrane"/>
    <property type="evidence" value="ECO:0007669"/>
    <property type="project" value="UniProtKB-SubCell"/>
</dbReference>
<evidence type="ECO:0000256" key="10">
    <source>
        <dbReference type="SAM" id="Phobius"/>
    </source>
</evidence>
<gene>
    <name evidence="11" type="ORF">GWI33_012505</name>
</gene>
<protein>
    <recommendedName>
        <fullName evidence="13">Odorant receptor</fullName>
    </recommendedName>
</protein>
<dbReference type="PANTHER" id="PTHR21137">
    <property type="entry name" value="ODORANT RECEPTOR"/>
    <property type="match status" value="1"/>
</dbReference>
<dbReference type="Proteomes" id="UP000625711">
    <property type="component" value="Unassembled WGS sequence"/>
</dbReference>
<evidence type="ECO:0000313" key="11">
    <source>
        <dbReference type="EMBL" id="KAF7274827.1"/>
    </source>
</evidence>
<keyword evidence="2" id="KW-1003">Cell membrane</keyword>
<accession>A0A834IIK0</accession>
<keyword evidence="3" id="KW-0716">Sensory transduction</keyword>
<evidence type="ECO:0000256" key="7">
    <source>
        <dbReference type="ARBA" id="ARBA00023136"/>
    </source>
</evidence>
<evidence type="ECO:0000256" key="1">
    <source>
        <dbReference type="ARBA" id="ARBA00004651"/>
    </source>
</evidence>
<keyword evidence="6 10" id="KW-1133">Transmembrane helix</keyword>
<evidence type="ECO:0000256" key="8">
    <source>
        <dbReference type="ARBA" id="ARBA00023170"/>
    </source>
</evidence>
<dbReference type="Pfam" id="PF02949">
    <property type="entry name" value="7tm_6"/>
    <property type="match status" value="1"/>
</dbReference>
<keyword evidence="7 10" id="KW-0472">Membrane</keyword>
<keyword evidence="4 10" id="KW-0812">Transmembrane</keyword>
<keyword evidence="9" id="KW-0807">Transducer</keyword>
<dbReference type="OrthoDB" id="8185860at2759"/>
<evidence type="ECO:0000256" key="3">
    <source>
        <dbReference type="ARBA" id="ARBA00022606"/>
    </source>
</evidence>
<comment type="subcellular location">
    <subcellularLocation>
        <location evidence="1">Cell membrane</location>
        <topology evidence="1">Multi-pass membrane protein</topology>
    </subcellularLocation>
</comment>
<dbReference type="GO" id="GO:0007165">
    <property type="term" value="P:signal transduction"/>
    <property type="evidence" value="ECO:0007669"/>
    <property type="project" value="UniProtKB-KW"/>
</dbReference>
<evidence type="ECO:0000256" key="2">
    <source>
        <dbReference type="ARBA" id="ARBA00022475"/>
    </source>
</evidence>